<evidence type="ECO:0000259" key="6">
    <source>
        <dbReference type="PROSITE" id="PS50949"/>
    </source>
</evidence>
<dbReference type="SUPFAM" id="SSF46785">
    <property type="entry name" value="Winged helix' DNA-binding domain"/>
    <property type="match status" value="1"/>
</dbReference>
<dbReference type="Pfam" id="PF00392">
    <property type="entry name" value="GntR"/>
    <property type="match status" value="1"/>
</dbReference>
<dbReference type="RefSeq" id="WP_188568797.1">
    <property type="nucleotide sequence ID" value="NZ_BMED01000006.1"/>
</dbReference>
<protein>
    <submittedName>
        <fullName evidence="7">GntR family transcriptional regulator</fullName>
    </submittedName>
</protein>
<comment type="caution">
    <text evidence="7">The sequence shown here is derived from an EMBL/GenBank/DDBJ whole genome shotgun (WGS) entry which is preliminary data.</text>
</comment>
<dbReference type="Pfam" id="PF00155">
    <property type="entry name" value="Aminotran_1_2"/>
    <property type="match status" value="1"/>
</dbReference>
<dbReference type="InterPro" id="IPR000524">
    <property type="entry name" value="Tscrpt_reg_HTH_GntR"/>
</dbReference>
<dbReference type="GO" id="GO:0030170">
    <property type="term" value="F:pyridoxal phosphate binding"/>
    <property type="evidence" value="ECO:0007669"/>
    <property type="project" value="InterPro"/>
</dbReference>
<dbReference type="GO" id="GO:0003677">
    <property type="term" value="F:DNA binding"/>
    <property type="evidence" value="ECO:0007669"/>
    <property type="project" value="UniProtKB-KW"/>
</dbReference>
<reference evidence="7" key="1">
    <citation type="journal article" date="2014" name="Int. J. Syst. Evol. Microbiol.">
        <title>Complete genome sequence of Corynebacterium casei LMG S-19264T (=DSM 44701T), isolated from a smear-ripened cheese.</title>
        <authorList>
            <consortium name="US DOE Joint Genome Institute (JGI-PGF)"/>
            <person name="Walter F."/>
            <person name="Albersmeier A."/>
            <person name="Kalinowski J."/>
            <person name="Ruckert C."/>
        </authorList>
    </citation>
    <scope>NUCLEOTIDE SEQUENCE</scope>
    <source>
        <strain evidence="7">CGMCC 1.10998</strain>
    </source>
</reference>
<gene>
    <name evidence="7" type="ORF">GCM10011396_49330</name>
</gene>
<keyword evidence="3" id="KW-0805">Transcription regulation</keyword>
<keyword evidence="2" id="KW-0663">Pyridoxal phosphate</keyword>
<evidence type="ECO:0000313" key="7">
    <source>
        <dbReference type="EMBL" id="GGC96059.1"/>
    </source>
</evidence>
<dbReference type="CDD" id="cd00609">
    <property type="entry name" value="AAT_like"/>
    <property type="match status" value="1"/>
</dbReference>
<evidence type="ECO:0000256" key="1">
    <source>
        <dbReference type="ARBA" id="ARBA00005384"/>
    </source>
</evidence>
<dbReference type="PROSITE" id="PS50949">
    <property type="entry name" value="HTH_GNTR"/>
    <property type="match status" value="1"/>
</dbReference>
<keyword evidence="4" id="KW-0238">DNA-binding</keyword>
<dbReference type="CDD" id="cd07377">
    <property type="entry name" value="WHTH_GntR"/>
    <property type="match status" value="1"/>
</dbReference>
<evidence type="ECO:0000256" key="4">
    <source>
        <dbReference type="ARBA" id="ARBA00023125"/>
    </source>
</evidence>
<accession>A0A916UZ88</accession>
<comment type="similarity">
    <text evidence="1">In the C-terminal section; belongs to the class-I pyridoxal-phosphate-dependent aminotransferase family.</text>
</comment>
<reference evidence="7" key="2">
    <citation type="submission" date="2020-09" db="EMBL/GenBank/DDBJ databases">
        <authorList>
            <person name="Sun Q."/>
            <person name="Zhou Y."/>
        </authorList>
    </citation>
    <scope>NUCLEOTIDE SEQUENCE</scope>
    <source>
        <strain evidence="7">CGMCC 1.10998</strain>
    </source>
</reference>
<evidence type="ECO:0000313" key="8">
    <source>
        <dbReference type="Proteomes" id="UP000637423"/>
    </source>
</evidence>
<evidence type="ECO:0000256" key="2">
    <source>
        <dbReference type="ARBA" id="ARBA00022898"/>
    </source>
</evidence>
<dbReference type="Gene3D" id="1.10.10.10">
    <property type="entry name" value="Winged helix-like DNA-binding domain superfamily/Winged helix DNA-binding domain"/>
    <property type="match status" value="1"/>
</dbReference>
<dbReference type="InterPro" id="IPR036388">
    <property type="entry name" value="WH-like_DNA-bd_sf"/>
</dbReference>
<dbReference type="InterPro" id="IPR015424">
    <property type="entry name" value="PyrdxlP-dep_Trfase"/>
</dbReference>
<dbReference type="AlphaFoldDB" id="A0A916UZ88"/>
<dbReference type="SMART" id="SM00345">
    <property type="entry name" value="HTH_GNTR"/>
    <property type="match status" value="1"/>
</dbReference>
<dbReference type="EMBL" id="BMED01000006">
    <property type="protein sequence ID" value="GGC96059.1"/>
    <property type="molecule type" value="Genomic_DNA"/>
</dbReference>
<feature type="domain" description="HTH gntR-type" evidence="6">
    <location>
        <begin position="17"/>
        <end position="85"/>
    </location>
</feature>
<dbReference type="Gene3D" id="3.40.640.10">
    <property type="entry name" value="Type I PLP-dependent aspartate aminotransferase-like (Major domain)"/>
    <property type="match status" value="1"/>
</dbReference>
<evidence type="ECO:0000256" key="3">
    <source>
        <dbReference type="ARBA" id="ARBA00023015"/>
    </source>
</evidence>
<dbReference type="InterPro" id="IPR015421">
    <property type="entry name" value="PyrdxlP-dep_Trfase_major"/>
</dbReference>
<dbReference type="InterPro" id="IPR036390">
    <property type="entry name" value="WH_DNA-bd_sf"/>
</dbReference>
<evidence type="ECO:0000256" key="5">
    <source>
        <dbReference type="ARBA" id="ARBA00023163"/>
    </source>
</evidence>
<organism evidence="7 8">
    <name type="scientific">Undibacterium terreum</name>
    <dbReference type="NCBI Taxonomy" id="1224302"/>
    <lineage>
        <taxon>Bacteria</taxon>
        <taxon>Pseudomonadati</taxon>
        <taxon>Pseudomonadota</taxon>
        <taxon>Betaproteobacteria</taxon>
        <taxon>Burkholderiales</taxon>
        <taxon>Oxalobacteraceae</taxon>
        <taxon>Undibacterium</taxon>
    </lineage>
</organism>
<dbReference type="PANTHER" id="PTHR46577">
    <property type="entry name" value="HTH-TYPE TRANSCRIPTIONAL REGULATORY PROTEIN GABR"/>
    <property type="match status" value="1"/>
</dbReference>
<proteinExistence type="inferred from homology"/>
<dbReference type="Proteomes" id="UP000637423">
    <property type="component" value="Unassembled WGS sequence"/>
</dbReference>
<keyword evidence="5" id="KW-0804">Transcription</keyword>
<name>A0A916UZ88_9BURK</name>
<dbReference type="InterPro" id="IPR051446">
    <property type="entry name" value="HTH_trans_reg/aminotransferase"/>
</dbReference>
<dbReference type="InterPro" id="IPR004839">
    <property type="entry name" value="Aminotransferase_I/II_large"/>
</dbReference>
<dbReference type="GO" id="GO:0003700">
    <property type="term" value="F:DNA-binding transcription factor activity"/>
    <property type="evidence" value="ECO:0007669"/>
    <property type="project" value="InterPro"/>
</dbReference>
<dbReference type="SUPFAM" id="SSF53383">
    <property type="entry name" value="PLP-dependent transferases"/>
    <property type="match status" value="1"/>
</dbReference>
<dbReference type="PANTHER" id="PTHR46577:SF1">
    <property type="entry name" value="HTH-TYPE TRANSCRIPTIONAL REGULATORY PROTEIN GABR"/>
    <property type="match status" value="1"/>
</dbReference>
<keyword evidence="8" id="KW-1185">Reference proteome</keyword>
<sequence>MEPIFELALELPDRDSRNLLRSLHGQLRAAILDGRLQPGLRLPSTRVLASTCRVSRNTAVAAYDLLLGEGYLEARPGAGTYVAQLLPRHTELRRQGNASLPQADEHRLNAYWRKPPAVVQARGGSIPAYDFQLGSPDQRHFAFDIWRRLAARSLHQLSKSVASYEGPEGRQGLREAIAAHVSLTRAVACSPQDILVTSGAQQAFDLLARILVTPGKTLVAVEDPGYPPLRATLAAAGAKLVPVAVDAEGLIVEQLPKNAAIICVTPSHQFPLGVAMSARRRAALLEHAQKYGAVIIEDDYDSEFRFGGRPLDALQTLDRADAVFYVGTFSKSLFPGLRLGFVVAPVWAQAALAAARQCSDWHGNLVAQDTLAAFISGGHLARHVRKMRQVYDRRRRLVLDALQADFPGRLQALPSAAGLHLAALAHEGNDLQAIRQQAAAHGVSINTLGQYFIGRQPKQAGLVFGYGAIDEAAIPTAMAILRRLMQSVS</sequence>